<protein>
    <submittedName>
        <fullName evidence="4">LysM domain-containing protein</fullName>
    </submittedName>
</protein>
<dbReference type="Pfam" id="PF01476">
    <property type="entry name" value="LysM"/>
    <property type="match status" value="1"/>
</dbReference>
<sequence>MNANILQDKLISFNSQLNWNCSNLHDADPYWGSTLCVSTPGGTYSGQPLNNTEPAEPQAVDPPSGATIANGTTKDCSHWFTYDGSLGCTQICLAYEIPINLFTQVNPSLDKTTCDTDLVVGNAYCLEPIVGWDQPTGTVTVVPGATTTKPSTTTRSASATGSSTQTSTGEKVPSPTQPGIVDGCIKWHYVDNGDGCYSIAEKYHVKLADFYSWNSKVGNDCSGLWLHHYVCVGVSS</sequence>
<evidence type="ECO:0000256" key="1">
    <source>
        <dbReference type="ARBA" id="ARBA00044955"/>
    </source>
</evidence>
<evidence type="ECO:0000313" key="5">
    <source>
        <dbReference type="Proteomes" id="UP000694050"/>
    </source>
</evidence>
<evidence type="ECO:0000259" key="3">
    <source>
        <dbReference type="PROSITE" id="PS51782"/>
    </source>
</evidence>
<name>A0A8J5NIJ0_FUSOX</name>
<gene>
    <name evidence="4" type="ORF">Forpe1208_v014652</name>
</gene>
<comment type="caution">
    <text evidence="4">The sequence shown here is derived from an EMBL/GenBank/DDBJ whole genome shotgun (WGS) entry which is preliminary data.</text>
</comment>
<evidence type="ECO:0000313" key="4">
    <source>
        <dbReference type="EMBL" id="KAG7404815.1"/>
    </source>
</evidence>
<reference evidence="4" key="1">
    <citation type="submission" date="2021-04" db="EMBL/GenBank/DDBJ databases">
        <title>First draft genome resource for Brassicaceae pathogens Fusarium oxysporum f. sp. raphani and Fusarium oxysporum f. sp. rapae.</title>
        <authorList>
            <person name="Asai S."/>
        </authorList>
    </citation>
    <scope>NUCLEOTIDE SEQUENCE</scope>
    <source>
        <strain evidence="4">Tf1208</strain>
    </source>
</reference>
<dbReference type="GO" id="GO:0008061">
    <property type="term" value="F:chitin binding"/>
    <property type="evidence" value="ECO:0007669"/>
    <property type="project" value="InterPro"/>
</dbReference>
<feature type="region of interest" description="Disordered" evidence="2">
    <location>
        <begin position="144"/>
        <end position="176"/>
    </location>
</feature>
<organism evidence="4 5">
    <name type="scientific">Fusarium oxysporum f. sp. rapae</name>
    <dbReference type="NCBI Taxonomy" id="485398"/>
    <lineage>
        <taxon>Eukaryota</taxon>
        <taxon>Fungi</taxon>
        <taxon>Dikarya</taxon>
        <taxon>Ascomycota</taxon>
        <taxon>Pezizomycotina</taxon>
        <taxon>Sordariomycetes</taxon>
        <taxon>Hypocreomycetidae</taxon>
        <taxon>Hypocreales</taxon>
        <taxon>Nectriaceae</taxon>
        <taxon>Fusarium</taxon>
        <taxon>Fusarium oxysporum species complex</taxon>
    </lineage>
</organism>
<dbReference type="PANTHER" id="PTHR34997:SF18">
    <property type="entry name" value="LYSM DOMAIN-CONTAINING PROTEIN"/>
    <property type="match status" value="1"/>
</dbReference>
<dbReference type="EMBL" id="JAELUQ010000012">
    <property type="protein sequence ID" value="KAG7404815.1"/>
    <property type="molecule type" value="Genomic_DNA"/>
</dbReference>
<dbReference type="InterPro" id="IPR052210">
    <property type="entry name" value="LysM1-like"/>
</dbReference>
<feature type="compositionally biased region" description="Low complexity" evidence="2">
    <location>
        <begin position="144"/>
        <end position="169"/>
    </location>
</feature>
<proteinExistence type="inferred from homology"/>
<dbReference type="InterPro" id="IPR018392">
    <property type="entry name" value="LysM"/>
</dbReference>
<dbReference type="PROSITE" id="PS51782">
    <property type="entry name" value="LYSM"/>
    <property type="match status" value="1"/>
</dbReference>
<evidence type="ECO:0000256" key="2">
    <source>
        <dbReference type="SAM" id="MobiDB-lite"/>
    </source>
</evidence>
<feature type="domain" description="LysM" evidence="3">
    <location>
        <begin position="186"/>
        <end position="232"/>
    </location>
</feature>
<dbReference type="PANTHER" id="PTHR34997">
    <property type="entry name" value="AM15"/>
    <property type="match status" value="1"/>
</dbReference>
<accession>A0A8J5NIJ0</accession>
<dbReference type="CDD" id="cd00118">
    <property type="entry name" value="LysM"/>
    <property type="match status" value="1"/>
</dbReference>
<dbReference type="Proteomes" id="UP000694050">
    <property type="component" value="Unassembled WGS sequence"/>
</dbReference>
<dbReference type="AlphaFoldDB" id="A0A8J5NIJ0"/>
<comment type="similarity">
    <text evidence="1">Belongs to the secreted LysM effector family.</text>
</comment>